<dbReference type="InterPro" id="IPR027417">
    <property type="entry name" value="P-loop_NTPase"/>
</dbReference>
<feature type="compositionally biased region" description="Acidic residues" evidence="4">
    <location>
        <begin position="2090"/>
        <end position="2107"/>
    </location>
</feature>
<protein>
    <recommendedName>
        <fullName evidence="5">Nephrocystin 3-like N-terminal domain-containing protein</fullName>
    </recommendedName>
</protein>
<feature type="repeat" description="ANK" evidence="3">
    <location>
        <begin position="525"/>
        <end position="557"/>
    </location>
</feature>
<dbReference type="Pfam" id="PF00023">
    <property type="entry name" value="Ank"/>
    <property type="match status" value="2"/>
</dbReference>
<proteinExistence type="predicted"/>
<dbReference type="SMART" id="SM00248">
    <property type="entry name" value="ANK"/>
    <property type="match status" value="22"/>
</dbReference>
<keyword evidence="1" id="KW-0677">Repeat</keyword>
<sequence>MSGGGGDDVVVIDRDDVSNYNPEQILPQSPEEIRKIRDWLEPTEYWLGTGEYRKHLASHVSGTGAWLTSSETYCEWLNSIEQGLLWIKGIPGSGKAPVLYFFFRQIIDANHGPTALLRDWLDQILQYSPPLQKRLKELREDRRTIDSMSMEDLWKLLRLALSGLPAKATCIADALDEMDQGNDQFIRSLAELGQWKPSQVKVLITSRPVPSVEAPLRNIKGFQMRLVEEKVDLDISSFVEHGLEHTSINTDDRALMKEAIPGRANGLFLYAKLAMDAFLKPGARTRDVIQSLPADLHELYTNLLHEHARRSGVPHDVQLLILQWVTHATRPLRLIELAEVLHTTHSVDQNRDFKTSKDLVRAAAGPLLEILADETVSVLHHSFTEYLKCVTRSEDAVGYSILRTEQTHSRLALACLKYLQEGCLDHIQAPIETSAYDWDLSLSIPSSSYISHDDREENRGERQAHLDFPFFPYAAANWHVHVLRSANAGHHQSEVDTSADTFLNNDHYFRAWLKVGWPKDDLDTTGATPLHIAAKLGLGHIIKNLISRGVTIDAADRHGRTPIWWAAASGQGSIITILVQSGFNPDIDDADGLKPLHVAAEKGHDKAVHALLAAGVDPLTRKTQEYRGLQCGNAPRSTGHAPLMYACKNGHLEAVEAFLPFLNDIEVVHQALIWSAEKGQCQLVKRILQHPQIDIDAGVRGKTALFAASSIPDRNTIRALIEANANAAVICHPEGDESGRQRWLSAKERNDTTRGDTALQTFCQSQSKSANPFSSARLGPDESYEIFSLLIQGGANIHQCTLEGDTILHTAVNDSVLVRMLLNAGADANAVNNEDLSPLHKIVSPDSLATLVEEGNADVNKVQKASGKTPLLSLLASGSYYRGHIAETIQKLLHYKPDLKAKNKGGEGPLHVALKNSRIEQPVIRALLDSGADVHEQNAAGNTPLLALDVSGESSGEILGLLIEAGANVNERDSQGETLLWRAIGYHRYVKSFILKLIEKGAEINVRNHVGRTLLHVAVASRDISNYNSKDDVRQHYLVKKGLNIHATDHHGNTLIHEWAKRNFSSHYSKAYTALGQELVTMGLSLDQHNHEGESALHILINVHFNFQQPGAHIELAPFDWIISNIKNIDQPDGQGNTALHLAVKNSDALTLRLVNASADLGLKNKEGLTPLHVAALFRRCNALTIILDAAKSHGQDLLDVKDGNLNTPLYYAVRSGRLESVKMLVDAGADITSNTLFAACADFEKESNSDVTNNGYCREASMGEKHTLRLEEIVQILMKNGKAAYDFLETRRWHGHFNLDNISKMGHEYTYTILLQARDELSRDSEGVPDNVPEAEDQDDDADDITLFLNRPLPPAPEKPFLEHEARCRKEAQLRAVQEYTGYVENDPNSELIIHLLKTRKYDSFRILFDKGVDFQAPHSSGIFKDCSTLDIFAQYGFTTLLDQIVPLVAQANSGKFEAGVFGTTPILFRAIDREIPNMDAVRLLVEKFHVDVNYINHVKSSHSSGNSSNTVLHHLAEGKYWWHTALAIPYLLFKGADSDLKDDQGRTPLHVALKNVSRSSHGKPFIREAAHALIDGGANVNILDSQDKSCLAYALDDETLIKALLERGAEVKVDALSATLEKSDPAMLRLLLAAGAGSSMVEGDSPLRTVAKKHGYLDNLHNSPPKEQRAANKRRQEQLFEMLLKSGADPYATFSESSTTYACDENALDYDDIPLLLHGTANKEELGNVTVLHDLLARGYLVHPILMTRDFDPNRRDQRGQTALHAACRSHHGINAPINAAHEEALEPSSLPAPSFLEHLLSRGADPLAVDKDGRNMLHYMFIGVHETKYTSPDAGAVTHLATTYPSLINQADRYGKTPFLLALRNTVLQDDTTAALALFNAGADPRAVDSDLNTALHILTFGICTYSKTANVAIRSLFTTLLDRGLDINARNARGETPIFNVQKPMRRHHPRSEEYLIYSGYWELGRFHKLEMFGSDVRGAISLFVSAGADFFATDNQGRGLLHHCARTSSYLLHHCARTSSYLFEVLLEKGLDPALEDKKKRTALDIAVVYNKQSILDLFGKDGKPKVKNESGNDGDDEGMKVEEEVKEEEDEDEDDYSNLSC</sequence>
<keyword evidence="2 3" id="KW-0040">ANK repeat</keyword>
<feature type="repeat" description="ANK" evidence="3">
    <location>
        <begin position="558"/>
        <end position="590"/>
    </location>
</feature>
<evidence type="ECO:0000259" key="5">
    <source>
        <dbReference type="Pfam" id="PF24883"/>
    </source>
</evidence>
<dbReference type="Gene3D" id="1.25.40.20">
    <property type="entry name" value="Ankyrin repeat-containing domain"/>
    <property type="match status" value="9"/>
</dbReference>
<dbReference type="InterPro" id="IPR036770">
    <property type="entry name" value="Ankyrin_rpt-contain_sf"/>
</dbReference>
<feature type="domain" description="Nephrocystin 3-like N-terminal" evidence="5">
    <location>
        <begin position="62"/>
        <end position="207"/>
    </location>
</feature>
<feature type="compositionally biased region" description="Basic and acidic residues" evidence="4">
    <location>
        <begin position="2065"/>
        <end position="2076"/>
    </location>
</feature>
<feature type="repeat" description="ANK" evidence="3">
    <location>
        <begin position="1546"/>
        <end position="1587"/>
    </location>
</feature>
<dbReference type="SUPFAM" id="SSF48403">
    <property type="entry name" value="Ankyrin repeat"/>
    <property type="match status" value="5"/>
</dbReference>
<dbReference type="PRINTS" id="PR01415">
    <property type="entry name" value="ANKYRIN"/>
</dbReference>
<feature type="repeat" description="ANK" evidence="3">
    <location>
        <begin position="591"/>
        <end position="623"/>
    </location>
</feature>
<feature type="region of interest" description="Disordered" evidence="4">
    <location>
        <begin position="2065"/>
        <end position="2107"/>
    </location>
</feature>
<name>A0A9W4UEU5_9PLEO</name>
<dbReference type="Pfam" id="PF24883">
    <property type="entry name" value="NPHP3_N"/>
    <property type="match status" value="1"/>
</dbReference>
<dbReference type="Pfam" id="PF12796">
    <property type="entry name" value="Ank_2"/>
    <property type="match status" value="4"/>
</dbReference>
<evidence type="ECO:0000313" key="7">
    <source>
        <dbReference type="Proteomes" id="UP001152607"/>
    </source>
</evidence>
<dbReference type="PROSITE" id="PS50297">
    <property type="entry name" value="ANK_REP_REGION"/>
    <property type="match status" value="6"/>
</dbReference>
<feature type="repeat" description="ANK" evidence="3">
    <location>
        <begin position="905"/>
        <end position="939"/>
    </location>
</feature>
<comment type="caution">
    <text evidence="6">The sequence shown here is derived from an EMBL/GenBank/DDBJ whole genome shotgun (WGS) entry which is preliminary data.</text>
</comment>
<evidence type="ECO:0000256" key="1">
    <source>
        <dbReference type="ARBA" id="ARBA00022737"/>
    </source>
</evidence>
<keyword evidence="7" id="KW-1185">Reference proteome</keyword>
<evidence type="ECO:0000256" key="4">
    <source>
        <dbReference type="SAM" id="MobiDB-lite"/>
    </source>
</evidence>
<feature type="repeat" description="ANK" evidence="3">
    <location>
        <begin position="638"/>
        <end position="670"/>
    </location>
</feature>
<dbReference type="PROSITE" id="PS50088">
    <property type="entry name" value="ANK_REPEAT"/>
    <property type="match status" value="9"/>
</dbReference>
<gene>
    <name evidence="6" type="ORF">PDIGIT_LOCUS8215</name>
</gene>
<evidence type="ECO:0000256" key="3">
    <source>
        <dbReference type="PROSITE-ProRule" id="PRU00023"/>
    </source>
</evidence>
<dbReference type="InterPro" id="IPR002110">
    <property type="entry name" value="Ankyrin_rpt"/>
</dbReference>
<accession>A0A9W4UEU5</accession>
<organism evidence="6 7">
    <name type="scientific">Periconia digitata</name>
    <dbReference type="NCBI Taxonomy" id="1303443"/>
    <lineage>
        <taxon>Eukaryota</taxon>
        <taxon>Fungi</taxon>
        <taxon>Dikarya</taxon>
        <taxon>Ascomycota</taxon>
        <taxon>Pezizomycotina</taxon>
        <taxon>Dothideomycetes</taxon>
        <taxon>Pleosporomycetidae</taxon>
        <taxon>Pleosporales</taxon>
        <taxon>Massarineae</taxon>
        <taxon>Periconiaceae</taxon>
        <taxon>Periconia</taxon>
    </lineage>
</organism>
<evidence type="ECO:0000313" key="6">
    <source>
        <dbReference type="EMBL" id="CAI6335138.1"/>
    </source>
</evidence>
<dbReference type="EMBL" id="CAOQHR010000005">
    <property type="protein sequence ID" value="CAI6335138.1"/>
    <property type="molecule type" value="Genomic_DNA"/>
</dbReference>
<dbReference type="PANTHER" id="PTHR24198">
    <property type="entry name" value="ANKYRIN REPEAT AND PROTEIN KINASE DOMAIN-CONTAINING PROTEIN"/>
    <property type="match status" value="1"/>
</dbReference>
<dbReference type="PANTHER" id="PTHR24198:SF165">
    <property type="entry name" value="ANKYRIN REPEAT-CONTAINING PROTEIN-RELATED"/>
    <property type="match status" value="1"/>
</dbReference>
<feature type="repeat" description="ANK" evidence="3">
    <location>
        <begin position="1205"/>
        <end position="1237"/>
    </location>
</feature>
<reference evidence="6" key="1">
    <citation type="submission" date="2023-01" db="EMBL/GenBank/DDBJ databases">
        <authorList>
            <person name="Van Ghelder C."/>
            <person name="Rancurel C."/>
        </authorList>
    </citation>
    <scope>NUCLEOTIDE SEQUENCE</scope>
    <source>
        <strain evidence="6">CNCM I-4278</strain>
    </source>
</reference>
<dbReference type="SUPFAM" id="SSF52540">
    <property type="entry name" value="P-loop containing nucleoside triphosphate hydrolases"/>
    <property type="match status" value="1"/>
</dbReference>
<feature type="repeat" description="ANK" evidence="3">
    <location>
        <begin position="803"/>
        <end position="833"/>
    </location>
</feature>
<feature type="repeat" description="ANK" evidence="3">
    <location>
        <begin position="940"/>
        <end position="974"/>
    </location>
</feature>
<dbReference type="InterPro" id="IPR056884">
    <property type="entry name" value="NPHP3-like_N"/>
</dbReference>
<dbReference type="OrthoDB" id="21416at2759"/>
<dbReference type="Proteomes" id="UP001152607">
    <property type="component" value="Unassembled WGS sequence"/>
</dbReference>
<evidence type="ECO:0000256" key="2">
    <source>
        <dbReference type="ARBA" id="ARBA00023043"/>
    </source>
</evidence>